<dbReference type="AlphaFoldDB" id="A0A1Y1U991"/>
<accession>A0A1Y1U991</accession>
<evidence type="ECO:0000256" key="7">
    <source>
        <dbReference type="SAM" id="Phobius"/>
    </source>
</evidence>
<dbReference type="EMBL" id="NBSH01000015">
    <property type="protein sequence ID" value="ORX34114.1"/>
    <property type="molecule type" value="Genomic_DNA"/>
</dbReference>
<protein>
    <recommendedName>
        <fullName evidence="10">Transmembrane proteins 14C-domain-containing protein</fullName>
    </recommendedName>
</protein>
<evidence type="ECO:0000256" key="6">
    <source>
        <dbReference type="SAM" id="MobiDB-lite"/>
    </source>
</evidence>
<evidence type="ECO:0000256" key="4">
    <source>
        <dbReference type="ARBA" id="ARBA00022989"/>
    </source>
</evidence>
<proteinExistence type="inferred from homology"/>
<keyword evidence="4 7" id="KW-1133">Transmembrane helix</keyword>
<gene>
    <name evidence="8" type="ORF">BD324DRAFT_636670</name>
</gene>
<feature type="region of interest" description="Disordered" evidence="6">
    <location>
        <begin position="1"/>
        <end position="34"/>
    </location>
</feature>
<comment type="caution">
    <text evidence="8">The sequence shown here is derived from an EMBL/GenBank/DDBJ whole genome shotgun (WGS) entry which is preliminary data.</text>
</comment>
<evidence type="ECO:0000313" key="9">
    <source>
        <dbReference type="Proteomes" id="UP000193218"/>
    </source>
</evidence>
<dbReference type="Gene3D" id="1.10.10.1740">
    <property type="entry name" value="Transmembrane protein 14-like"/>
    <property type="match status" value="1"/>
</dbReference>
<evidence type="ECO:0000256" key="2">
    <source>
        <dbReference type="ARBA" id="ARBA00007590"/>
    </source>
</evidence>
<keyword evidence="5 7" id="KW-0472">Membrane</keyword>
<dbReference type="InParanoid" id="A0A1Y1U991"/>
<dbReference type="RefSeq" id="XP_021868392.1">
    <property type="nucleotide sequence ID" value="XM_022016920.1"/>
</dbReference>
<dbReference type="InterPro" id="IPR005349">
    <property type="entry name" value="TMEM14"/>
</dbReference>
<comment type="subcellular location">
    <subcellularLocation>
        <location evidence="1">Membrane</location>
    </subcellularLocation>
</comment>
<comment type="similarity">
    <text evidence="2">Belongs to the TMEM14 family.</text>
</comment>
<dbReference type="Pfam" id="PF03647">
    <property type="entry name" value="Tmemb_14"/>
    <property type="match status" value="1"/>
</dbReference>
<evidence type="ECO:0000256" key="5">
    <source>
        <dbReference type="ARBA" id="ARBA00023136"/>
    </source>
</evidence>
<organism evidence="8 9">
    <name type="scientific">Kockovaella imperatae</name>
    <dbReference type="NCBI Taxonomy" id="4999"/>
    <lineage>
        <taxon>Eukaryota</taxon>
        <taxon>Fungi</taxon>
        <taxon>Dikarya</taxon>
        <taxon>Basidiomycota</taxon>
        <taxon>Agaricomycotina</taxon>
        <taxon>Tremellomycetes</taxon>
        <taxon>Tremellales</taxon>
        <taxon>Cuniculitremaceae</taxon>
        <taxon>Kockovaella</taxon>
    </lineage>
</organism>
<evidence type="ECO:0000313" key="8">
    <source>
        <dbReference type="EMBL" id="ORX34114.1"/>
    </source>
</evidence>
<evidence type="ECO:0008006" key="10">
    <source>
        <dbReference type="Google" id="ProtNLM"/>
    </source>
</evidence>
<feature type="compositionally biased region" description="Basic and acidic residues" evidence="6">
    <location>
        <begin position="25"/>
        <end position="34"/>
    </location>
</feature>
<keyword evidence="3 7" id="KW-0812">Transmembrane</keyword>
<evidence type="ECO:0000256" key="3">
    <source>
        <dbReference type="ARBA" id="ARBA00022692"/>
    </source>
</evidence>
<dbReference type="Proteomes" id="UP000193218">
    <property type="component" value="Unassembled WGS sequence"/>
</dbReference>
<reference evidence="8 9" key="1">
    <citation type="submission" date="2017-03" db="EMBL/GenBank/DDBJ databases">
        <title>Widespread Adenine N6-methylation of Active Genes in Fungi.</title>
        <authorList>
            <consortium name="DOE Joint Genome Institute"/>
            <person name="Mondo S.J."/>
            <person name="Dannebaum R.O."/>
            <person name="Kuo R.C."/>
            <person name="Louie K.B."/>
            <person name="Bewick A.J."/>
            <person name="Labutti K."/>
            <person name="Haridas S."/>
            <person name="Kuo A."/>
            <person name="Salamov A."/>
            <person name="Ahrendt S.R."/>
            <person name="Lau R."/>
            <person name="Bowen B.P."/>
            <person name="Lipzen A."/>
            <person name="Sullivan W."/>
            <person name="Andreopoulos W.B."/>
            <person name="Clum A."/>
            <person name="Lindquist E."/>
            <person name="Daum C."/>
            <person name="Northen T.R."/>
            <person name="Ramamoorthy G."/>
            <person name="Schmitz R.J."/>
            <person name="Gryganskyi A."/>
            <person name="Culley D."/>
            <person name="Magnuson J."/>
            <person name="James T.Y."/>
            <person name="O'Malley M.A."/>
            <person name="Stajich J.E."/>
            <person name="Spatafora J.W."/>
            <person name="Visel A."/>
            <person name="Grigoriev I.V."/>
        </authorList>
    </citation>
    <scope>NUCLEOTIDE SEQUENCE [LARGE SCALE GENOMIC DNA]</scope>
    <source>
        <strain evidence="8 9">NRRL Y-17943</strain>
    </source>
</reference>
<feature type="transmembrane region" description="Helical" evidence="7">
    <location>
        <begin position="110"/>
        <end position="128"/>
    </location>
</feature>
<dbReference type="GeneID" id="33558729"/>
<sequence>MSSTSAVEDVDSQPTKRRPISKPKLLSEESRDMSHQPAGALSAVSVMSGIFAFTRFRSVPSLVASFGIGSALALSSLRIRDGLDYGVEGATASSALLTVPTMMRAIKTRAPVPAFVGAAAALCTIYYANELRERR</sequence>
<dbReference type="InterPro" id="IPR044890">
    <property type="entry name" value="TMEM14_sf"/>
</dbReference>
<dbReference type="OrthoDB" id="5620at2759"/>
<keyword evidence="9" id="KW-1185">Reference proteome</keyword>
<evidence type="ECO:0000256" key="1">
    <source>
        <dbReference type="ARBA" id="ARBA00004370"/>
    </source>
</evidence>
<dbReference type="GO" id="GO:0016020">
    <property type="term" value="C:membrane"/>
    <property type="evidence" value="ECO:0007669"/>
    <property type="project" value="UniProtKB-SubCell"/>
</dbReference>
<name>A0A1Y1U991_9TREE</name>